<dbReference type="Proteomes" id="UP000640052">
    <property type="component" value="Unassembled WGS sequence"/>
</dbReference>
<proteinExistence type="predicted"/>
<feature type="domain" description="NAD(P)-binding" evidence="1">
    <location>
        <begin position="15"/>
        <end position="145"/>
    </location>
</feature>
<evidence type="ECO:0000313" key="2">
    <source>
        <dbReference type="EMBL" id="GIH25859.1"/>
    </source>
</evidence>
<gene>
    <name evidence="2" type="ORF">Aph01nite_41690</name>
</gene>
<dbReference type="AlphaFoldDB" id="A0A919QB19"/>
<name>A0A919QB19_9ACTN</name>
<keyword evidence="3" id="KW-1185">Reference proteome</keyword>
<dbReference type="InterPro" id="IPR016040">
    <property type="entry name" value="NAD(P)-bd_dom"/>
</dbReference>
<dbReference type="SUPFAM" id="SSF51735">
    <property type="entry name" value="NAD(P)-binding Rossmann-fold domains"/>
    <property type="match status" value="1"/>
</dbReference>
<accession>A0A919QB19</accession>
<sequence length="256" mass="27300">MKIVVIGGTGLIGSKVVAILREHGRQAVAASPSTGVDALTGEGLAEALAGAYVVVDVSKPPSFDHASARAFFETSTRNLLAAEEQAGVTLHVALSIVGTGRWPENGWYQAKAAQERLIEQSSMPYSIVQATQFYEFVPEIAAAATYDDTVRMPPVFFQPIAGDEVAELVGNVAMGSPLNTKVEIAGPELFRMDEFFRDALAPREVITDPHGRYFGAEPGEETLVPGVGAIFGMIRYRDWAGDRSARSTTGGFYSGA</sequence>
<dbReference type="Pfam" id="PF13460">
    <property type="entry name" value="NAD_binding_10"/>
    <property type="match status" value="1"/>
</dbReference>
<dbReference type="EMBL" id="BOOA01000033">
    <property type="protein sequence ID" value="GIH25859.1"/>
    <property type="molecule type" value="Genomic_DNA"/>
</dbReference>
<protein>
    <submittedName>
        <fullName evidence="2">LysR family transcriptional regulator</fullName>
    </submittedName>
</protein>
<dbReference type="InterPro" id="IPR036291">
    <property type="entry name" value="NAD(P)-bd_dom_sf"/>
</dbReference>
<dbReference type="RefSeq" id="WP_204042553.1">
    <property type="nucleotide sequence ID" value="NZ_BOOA01000033.1"/>
</dbReference>
<dbReference type="Gene3D" id="3.40.50.720">
    <property type="entry name" value="NAD(P)-binding Rossmann-like Domain"/>
    <property type="match status" value="1"/>
</dbReference>
<comment type="caution">
    <text evidence="2">The sequence shown here is derived from an EMBL/GenBank/DDBJ whole genome shotgun (WGS) entry which is preliminary data.</text>
</comment>
<evidence type="ECO:0000259" key="1">
    <source>
        <dbReference type="Pfam" id="PF13460"/>
    </source>
</evidence>
<organism evidence="2 3">
    <name type="scientific">Acrocarpospora phusangensis</name>
    <dbReference type="NCBI Taxonomy" id="1070424"/>
    <lineage>
        <taxon>Bacteria</taxon>
        <taxon>Bacillati</taxon>
        <taxon>Actinomycetota</taxon>
        <taxon>Actinomycetes</taxon>
        <taxon>Streptosporangiales</taxon>
        <taxon>Streptosporangiaceae</taxon>
        <taxon>Acrocarpospora</taxon>
    </lineage>
</organism>
<evidence type="ECO:0000313" key="3">
    <source>
        <dbReference type="Proteomes" id="UP000640052"/>
    </source>
</evidence>
<reference evidence="2" key="1">
    <citation type="submission" date="2021-01" db="EMBL/GenBank/DDBJ databases">
        <title>Whole genome shotgun sequence of Acrocarpospora phusangensis NBRC 108782.</title>
        <authorList>
            <person name="Komaki H."/>
            <person name="Tamura T."/>
        </authorList>
    </citation>
    <scope>NUCLEOTIDE SEQUENCE</scope>
    <source>
        <strain evidence="2">NBRC 108782</strain>
    </source>
</reference>